<dbReference type="GO" id="GO:0005778">
    <property type="term" value="C:peroxisomal membrane"/>
    <property type="evidence" value="ECO:0007669"/>
    <property type="project" value="UniProtKB-SubCell"/>
</dbReference>
<dbReference type="Pfam" id="PF05648">
    <property type="entry name" value="PEX11"/>
    <property type="match status" value="1"/>
</dbReference>
<evidence type="ECO:0000256" key="4">
    <source>
        <dbReference type="ARBA" id="ARBA00046271"/>
    </source>
</evidence>
<reference evidence="5 6" key="1">
    <citation type="submission" date="2016-07" db="EMBL/GenBank/DDBJ databases">
        <title>Pervasive Adenine N6-methylation of Active Genes in Fungi.</title>
        <authorList>
            <consortium name="DOE Joint Genome Institute"/>
            <person name="Mondo S.J."/>
            <person name="Dannebaum R.O."/>
            <person name="Kuo R.C."/>
            <person name="Labutti K."/>
            <person name="Haridas S."/>
            <person name="Kuo A."/>
            <person name="Salamov A."/>
            <person name="Ahrendt S.R."/>
            <person name="Lipzen A."/>
            <person name="Sullivan W."/>
            <person name="Andreopoulos W.B."/>
            <person name="Clum A."/>
            <person name="Lindquist E."/>
            <person name="Daum C."/>
            <person name="Ramamoorthy G.K."/>
            <person name="Gryganskyi A."/>
            <person name="Culley D."/>
            <person name="Magnuson J.K."/>
            <person name="James T.Y."/>
            <person name="O'Malley M.A."/>
            <person name="Stajich J.E."/>
            <person name="Spatafora J.W."/>
            <person name="Visel A."/>
            <person name="Grigoriev I.V."/>
        </authorList>
    </citation>
    <scope>NUCLEOTIDE SEQUENCE [LARGE SCALE GENOMIC DNA]</scope>
    <source>
        <strain evidence="5 6">NRRL 2496</strain>
    </source>
</reference>
<dbReference type="OrthoDB" id="411017at2759"/>
<evidence type="ECO:0000313" key="5">
    <source>
        <dbReference type="EMBL" id="ORY98053.1"/>
    </source>
</evidence>
<dbReference type="AlphaFoldDB" id="A0A1X2HGF6"/>
<dbReference type="InParanoid" id="A0A1X2HGF6"/>
<dbReference type="STRING" id="13706.A0A1X2HGF6"/>
<dbReference type="InterPro" id="IPR008733">
    <property type="entry name" value="PEX11"/>
</dbReference>
<evidence type="ECO:0000256" key="3">
    <source>
        <dbReference type="ARBA" id="ARBA00023140"/>
    </source>
</evidence>
<keyword evidence="2" id="KW-0472">Membrane</keyword>
<dbReference type="GO" id="GO:0016559">
    <property type="term" value="P:peroxisome fission"/>
    <property type="evidence" value="ECO:0007669"/>
    <property type="project" value="InterPro"/>
</dbReference>
<accession>A0A1X2HGF6</accession>
<evidence type="ECO:0000313" key="6">
    <source>
        <dbReference type="Proteomes" id="UP000242180"/>
    </source>
</evidence>
<comment type="subcellular location">
    <subcellularLocation>
        <location evidence="4">Peroxisome membrane</location>
    </subcellularLocation>
</comment>
<sequence length="222" mass="25085">MSALDTIDHLNRYLNTTTGREKLCRLVQYFARFYAFYLFRVGGSKVEVERWSNLKSHIANGRKFFRLLKPIEFGRVAHKSLTVPDEILRATAVLKQIGMALYYSSEVFVLTNAIGFYKPANIQKITDFGQKCWFLGILASLLSGLYKFKQLGVRRHLLEKAQKNATTSEEKASANLAEQAKALAKDYHTTGYAFVQDIVDITIPSSNLKWLGFDEGMIGIAG</sequence>
<evidence type="ECO:0000256" key="2">
    <source>
        <dbReference type="ARBA" id="ARBA00023136"/>
    </source>
</evidence>
<dbReference type="OMA" id="AYHPTVA"/>
<dbReference type="PANTHER" id="PTHR12652">
    <property type="entry name" value="PEROXISOMAL BIOGENESIS FACTOR 11"/>
    <property type="match status" value="1"/>
</dbReference>
<dbReference type="FunCoup" id="A0A1X2HGF6">
    <property type="interactions" value="54"/>
</dbReference>
<keyword evidence="1" id="KW-0962">Peroxisome biogenesis</keyword>
<evidence type="ECO:0000256" key="1">
    <source>
        <dbReference type="ARBA" id="ARBA00022593"/>
    </source>
</evidence>
<dbReference type="EMBL" id="MCGN01000004">
    <property type="protein sequence ID" value="ORY98053.1"/>
    <property type="molecule type" value="Genomic_DNA"/>
</dbReference>
<protein>
    <submittedName>
        <fullName evidence="5">Peroxisomal biogenesis factor 11</fullName>
    </submittedName>
</protein>
<comment type="caution">
    <text evidence="5">The sequence shown here is derived from an EMBL/GenBank/DDBJ whole genome shotgun (WGS) entry which is preliminary data.</text>
</comment>
<name>A0A1X2HGF6_SYNRA</name>
<gene>
    <name evidence="5" type="ORF">BCR43DRAFT_438748</name>
</gene>
<keyword evidence="6" id="KW-1185">Reference proteome</keyword>
<keyword evidence="3" id="KW-0576">Peroxisome</keyword>
<dbReference type="PANTHER" id="PTHR12652:SF50">
    <property type="entry name" value="PEROXIN 11"/>
    <property type="match status" value="1"/>
</dbReference>
<organism evidence="5 6">
    <name type="scientific">Syncephalastrum racemosum</name>
    <name type="common">Filamentous fungus</name>
    <dbReference type="NCBI Taxonomy" id="13706"/>
    <lineage>
        <taxon>Eukaryota</taxon>
        <taxon>Fungi</taxon>
        <taxon>Fungi incertae sedis</taxon>
        <taxon>Mucoromycota</taxon>
        <taxon>Mucoromycotina</taxon>
        <taxon>Mucoromycetes</taxon>
        <taxon>Mucorales</taxon>
        <taxon>Syncephalastraceae</taxon>
        <taxon>Syncephalastrum</taxon>
    </lineage>
</organism>
<proteinExistence type="predicted"/>
<dbReference type="Proteomes" id="UP000242180">
    <property type="component" value="Unassembled WGS sequence"/>
</dbReference>